<sequence length="165" mass="18758">LSHDTYGLACRAIWRVSDEDRELAKNQICSKRLQLDDQIVAMDGVQFFILCITMVETNADEDDEATSDDPTIFPGLAYFIVFRETSKCMKETIFAALHYADMEPTITEIKTRNTRGLTQVETAVCKIAQVVKDHNDTATKNMVIASNLFCRSVRRAREIEDENIN</sequence>
<dbReference type="Proteomes" id="UP001152795">
    <property type="component" value="Unassembled WGS sequence"/>
</dbReference>
<dbReference type="EMBL" id="CACRXK020017332">
    <property type="protein sequence ID" value="CAB4031064.1"/>
    <property type="molecule type" value="Genomic_DNA"/>
</dbReference>
<comment type="caution">
    <text evidence="1">The sequence shown here is derived from an EMBL/GenBank/DDBJ whole genome shotgun (WGS) entry which is preliminary data.</text>
</comment>
<protein>
    <submittedName>
        <fullName evidence="1">Uncharacterized protein</fullName>
    </submittedName>
</protein>
<feature type="non-terminal residue" evidence="1">
    <location>
        <position position="1"/>
    </location>
</feature>
<dbReference type="AlphaFoldDB" id="A0A7D9LE53"/>
<keyword evidence="2" id="KW-1185">Reference proteome</keyword>
<accession>A0A7D9LE53</accession>
<reference evidence="1" key="1">
    <citation type="submission" date="2020-04" db="EMBL/GenBank/DDBJ databases">
        <authorList>
            <person name="Alioto T."/>
            <person name="Alioto T."/>
            <person name="Gomez Garrido J."/>
        </authorList>
    </citation>
    <scope>NUCLEOTIDE SEQUENCE</scope>
    <source>
        <strain evidence="1">A484AB</strain>
    </source>
</reference>
<organism evidence="1 2">
    <name type="scientific">Paramuricea clavata</name>
    <name type="common">Red gorgonian</name>
    <name type="synonym">Violescent sea-whip</name>
    <dbReference type="NCBI Taxonomy" id="317549"/>
    <lineage>
        <taxon>Eukaryota</taxon>
        <taxon>Metazoa</taxon>
        <taxon>Cnidaria</taxon>
        <taxon>Anthozoa</taxon>
        <taxon>Octocorallia</taxon>
        <taxon>Malacalcyonacea</taxon>
        <taxon>Plexauridae</taxon>
        <taxon>Paramuricea</taxon>
    </lineage>
</organism>
<proteinExistence type="predicted"/>
<name>A0A7D9LE53_PARCT</name>
<evidence type="ECO:0000313" key="2">
    <source>
        <dbReference type="Proteomes" id="UP001152795"/>
    </source>
</evidence>
<gene>
    <name evidence="1" type="ORF">PACLA_8A053131</name>
</gene>
<evidence type="ECO:0000313" key="1">
    <source>
        <dbReference type="EMBL" id="CAB4031064.1"/>
    </source>
</evidence>